<sequence>MPRATGIWSHGADDTFEHGRDYIDGLSPDPSAVIAGLDPAIHHLEKTVLLLMDARVKPAHDE</sequence>
<organism evidence="1 2">
    <name type="scientific">Bradyrhizobium sediminis</name>
    <dbReference type="NCBI Taxonomy" id="2840469"/>
    <lineage>
        <taxon>Bacteria</taxon>
        <taxon>Pseudomonadati</taxon>
        <taxon>Pseudomonadota</taxon>
        <taxon>Alphaproteobacteria</taxon>
        <taxon>Hyphomicrobiales</taxon>
        <taxon>Nitrobacteraceae</taxon>
        <taxon>Bradyrhizobium</taxon>
    </lineage>
</organism>
<dbReference type="EMBL" id="CP076134">
    <property type="protein sequence ID" value="QWG15963.1"/>
    <property type="molecule type" value="Genomic_DNA"/>
</dbReference>
<evidence type="ECO:0000313" key="1">
    <source>
        <dbReference type="EMBL" id="QWG15963.1"/>
    </source>
</evidence>
<protein>
    <submittedName>
        <fullName evidence="1">Uncharacterized protein</fullName>
    </submittedName>
</protein>
<reference evidence="1" key="1">
    <citation type="submission" date="2021-06" db="EMBL/GenBank/DDBJ databases">
        <title>Bradyrhizobium sp. S2-20-1 Genome sequencing.</title>
        <authorList>
            <person name="Jin L."/>
        </authorList>
    </citation>
    <scope>NUCLEOTIDE SEQUENCE</scope>
    <source>
        <strain evidence="1">S2-20-1</strain>
    </source>
</reference>
<dbReference type="RefSeq" id="WP_215624430.1">
    <property type="nucleotide sequence ID" value="NZ_CP076134.1"/>
</dbReference>
<name>A0A975NIU4_9BRAD</name>
<accession>A0A975NIU4</accession>
<dbReference type="AlphaFoldDB" id="A0A975NIU4"/>
<proteinExistence type="predicted"/>
<gene>
    <name evidence="1" type="ORF">KMZ29_21745</name>
</gene>
<dbReference type="Proteomes" id="UP000680839">
    <property type="component" value="Chromosome"/>
</dbReference>
<evidence type="ECO:0000313" key="2">
    <source>
        <dbReference type="Proteomes" id="UP000680839"/>
    </source>
</evidence>